<comment type="catalytic activity">
    <reaction evidence="1">
        <text>Hydrolysis of terminal non-reducing N-acetyl-D-hexosamine residues in N-acetyl-beta-D-hexosaminides.</text>
        <dbReference type="EC" id="3.2.1.52"/>
    </reaction>
</comment>
<dbReference type="SUPFAM" id="SSF51445">
    <property type="entry name" value="(Trans)glycosidases"/>
    <property type="match status" value="1"/>
</dbReference>
<gene>
    <name evidence="9" type="ORF">JIN81_06680</name>
</gene>
<dbReference type="PANTHER" id="PTHR22600">
    <property type="entry name" value="BETA-HEXOSAMINIDASE"/>
    <property type="match status" value="1"/>
</dbReference>
<organism evidence="9 10">
    <name type="scientific">Haloferula rosea</name>
    <dbReference type="NCBI Taxonomy" id="490093"/>
    <lineage>
        <taxon>Bacteria</taxon>
        <taxon>Pseudomonadati</taxon>
        <taxon>Verrucomicrobiota</taxon>
        <taxon>Verrucomicrobiia</taxon>
        <taxon>Verrucomicrobiales</taxon>
        <taxon>Verrucomicrobiaceae</taxon>
        <taxon>Haloferula</taxon>
    </lineage>
</organism>
<keyword evidence="4" id="KW-0378">Hydrolase</keyword>
<evidence type="ECO:0000256" key="1">
    <source>
        <dbReference type="ARBA" id="ARBA00001231"/>
    </source>
</evidence>
<dbReference type="Proteomes" id="UP000658278">
    <property type="component" value="Unassembled WGS sequence"/>
</dbReference>
<reference evidence="9" key="1">
    <citation type="submission" date="2021-01" db="EMBL/GenBank/DDBJ databases">
        <title>Modified the classification status of verrucomicrobia.</title>
        <authorList>
            <person name="Feng X."/>
        </authorList>
    </citation>
    <scope>NUCLEOTIDE SEQUENCE</scope>
    <source>
        <strain evidence="9">KCTC 22201</strain>
    </source>
</reference>
<evidence type="ECO:0000313" key="10">
    <source>
        <dbReference type="Proteomes" id="UP000658278"/>
    </source>
</evidence>
<dbReference type="EMBL" id="JAENII010000004">
    <property type="protein sequence ID" value="MBK1826696.1"/>
    <property type="molecule type" value="Genomic_DNA"/>
</dbReference>
<evidence type="ECO:0000256" key="2">
    <source>
        <dbReference type="ARBA" id="ARBA00006285"/>
    </source>
</evidence>
<dbReference type="CDD" id="cd06563">
    <property type="entry name" value="GH20_chitobiase-like"/>
    <property type="match status" value="1"/>
</dbReference>
<name>A0A934VF47_9BACT</name>
<feature type="active site" description="Proton donor" evidence="6">
    <location>
        <position position="308"/>
    </location>
</feature>
<proteinExistence type="inferred from homology"/>
<evidence type="ECO:0000259" key="7">
    <source>
        <dbReference type="Pfam" id="PF00728"/>
    </source>
</evidence>
<evidence type="ECO:0000313" key="9">
    <source>
        <dbReference type="EMBL" id="MBK1826696.1"/>
    </source>
</evidence>
<sequence>MSSHVAQAAELAVIPMPLEVTTTEDVFVLDPGAYVHTSMSVQKETIAALSKAAGFELALAPMDVACAIQFLSNDPIPRELPKPEGEGYMIRIRPKTLIVHAATPEGHFYGLQTLIQMLEDAGSKEGSLSLPCGIIRDQPRFGWRGFMLDESREFTGEAGVKKLLDEMARFKLNRFHWHLTDSAGWRIEIKSYPKLTEIGSRGSESDRRPDAPRQFYTQDQIRSIVDYAKARHITIIPEIDMPGHADAAVLAYPELGGGGYLKKGSTDKWPNFTFNPAKPATLEFLDTVLGEVAELFPDAGVIHFGGDEVHFGWKKWNELPDVKALMKKEGFTTLAEVEAWFNRRMASRIRDLGFTVGGWDEIAARELPTDQTLIFWWRHDKPGILSKALADDYPVVLCPRRPMYFDFVQHESHQSGRRWGGFNPIDDVYHFPDSGIDPSVAANPRILGIQACLWTETTVTQERRDFMTFPRLLALSEAAWTSPARKNVDSFMKRLRKELPRLTEQGTHFYDPFKKTPEVTR</sequence>
<evidence type="ECO:0000256" key="6">
    <source>
        <dbReference type="PIRSR" id="PIRSR625705-1"/>
    </source>
</evidence>
<dbReference type="SUPFAM" id="SSF55545">
    <property type="entry name" value="beta-N-acetylhexosaminidase-like domain"/>
    <property type="match status" value="1"/>
</dbReference>
<dbReference type="RefSeq" id="WP_200277894.1">
    <property type="nucleotide sequence ID" value="NZ_JAENII010000004.1"/>
</dbReference>
<accession>A0A934VF47</accession>
<dbReference type="InterPro" id="IPR015883">
    <property type="entry name" value="Glyco_hydro_20_cat"/>
</dbReference>
<dbReference type="Gene3D" id="3.20.20.80">
    <property type="entry name" value="Glycosidases"/>
    <property type="match status" value="1"/>
</dbReference>
<dbReference type="EC" id="3.2.1.52" evidence="3"/>
<dbReference type="AlphaFoldDB" id="A0A934VF47"/>
<evidence type="ECO:0000256" key="4">
    <source>
        <dbReference type="ARBA" id="ARBA00022801"/>
    </source>
</evidence>
<keyword evidence="10" id="KW-1185">Reference proteome</keyword>
<evidence type="ECO:0000256" key="5">
    <source>
        <dbReference type="ARBA" id="ARBA00023295"/>
    </source>
</evidence>
<dbReference type="Gene3D" id="3.30.379.10">
    <property type="entry name" value="Chitobiase/beta-hexosaminidase domain 2-like"/>
    <property type="match status" value="1"/>
</dbReference>
<keyword evidence="5" id="KW-0326">Glycosidase</keyword>
<dbReference type="GO" id="GO:0030203">
    <property type="term" value="P:glycosaminoglycan metabolic process"/>
    <property type="evidence" value="ECO:0007669"/>
    <property type="project" value="TreeGrafter"/>
</dbReference>
<dbReference type="InterPro" id="IPR029018">
    <property type="entry name" value="Hex-like_dom2"/>
</dbReference>
<comment type="similarity">
    <text evidence="2">Belongs to the glycosyl hydrolase 20 family.</text>
</comment>
<dbReference type="Pfam" id="PF00728">
    <property type="entry name" value="Glyco_hydro_20"/>
    <property type="match status" value="1"/>
</dbReference>
<dbReference type="PANTHER" id="PTHR22600:SF57">
    <property type="entry name" value="BETA-N-ACETYLHEXOSAMINIDASE"/>
    <property type="match status" value="1"/>
</dbReference>
<dbReference type="PIRSF" id="PIRSF001093">
    <property type="entry name" value="B-hxosamndse_ab_euk"/>
    <property type="match status" value="1"/>
</dbReference>
<dbReference type="InterPro" id="IPR015882">
    <property type="entry name" value="HEX_bac_N"/>
</dbReference>
<comment type="caution">
    <text evidence="9">The sequence shown here is derived from an EMBL/GenBank/DDBJ whole genome shotgun (WGS) entry which is preliminary data.</text>
</comment>
<evidence type="ECO:0000259" key="8">
    <source>
        <dbReference type="Pfam" id="PF02838"/>
    </source>
</evidence>
<feature type="domain" description="Glycoside hydrolase family 20 catalytic" evidence="7">
    <location>
        <begin position="141"/>
        <end position="482"/>
    </location>
</feature>
<dbReference type="GO" id="GO:0016020">
    <property type="term" value="C:membrane"/>
    <property type="evidence" value="ECO:0007669"/>
    <property type="project" value="TreeGrafter"/>
</dbReference>
<dbReference type="GO" id="GO:0004563">
    <property type="term" value="F:beta-N-acetylhexosaminidase activity"/>
    <property type="evidence" value="ECO:0007669"/>
    <property type="project" value="UniProtKB-EC"/>
</dbReference>
<dbReference type="GO" id="GO:0005975">
    <property type="term" value="P:carbohydrate metabolic process"/>
    <property type="evidence" value="ECO:0007669"/>
    <property type="project" value="InterPro"/>
</dbReference>
<feature type="domain" description="Beta-hexosaminidase bacterial type N-terminal" evidence="8">
    <location>
        <begin position="12"/>
        <end position="138"/>
    </location>
</feature>
<dbReference type="InterPro" id="IPR025705">
    <property type="entry name" value="Beta_hexosaminidase_sua/sub"/>
</dbReference>
<protein>
    <recommendedName>
        <fullName evidence="3">beta-N-acetylhexosaminidase</fullName>
        <ecNumber evidence="3">3.2.1.52</ecNumber>
    </recommendedName>
</protein>
<dbReference type="Pfam" id="PF02838">
    <property type="entry name" value="Glyco_hydro_20b"/>
    <property type="match status" value="1"/>
</dbReference>
<evidence type="ECO:0000256" key="3">
    <source>
        <dbReference type="ARBA" id="ARBA00012663"/>
    </source>
</evidence>
<dbReference type="PRINTS" id="PR00738">
    <property type="entry name" value="GLHYDRLASE20"/>
</dbReference>
<dbReference type="InterPro" id="IPR017853">
    <property type="entry name" value="GH"/>
</dbReference>